<gene>
    <name evidence="1" type="ORF">HHUSO_G29620</name>
</gene>
<evidence type="ECO:0000313" key="2">
    <source>
        <dbReference type="Proteomes" id="UP001369086"/>
    </source>
</evidence>
<sequence>MYSDHSVSSMYSDHSVSSMYSDHSVSSMYSDHSVSSMYSDHSMSSMYSDHAVSSMYEVSCRKVHFHGLVLAGEPCGLELRTGGMANNPQGQRLDPRRKRFFKRNIKVEGSLQKSGNRFILKFLEIYEEQITDELKTVIHGYMSEVLHSIFFLGNIHREKIMPTDFFEEKELLKLNNKFSKPFNEFCTHLPTRTPFSILLDAVVKIKGSQNETQVMEYLSTLLKELSVPKPTNMTYSNYYTLEATVICICHYERTGGGITKKFYGASLSCKGQRERQVIISLSCRHTWTLKVAYAVALAGEGGAIQLPQTVKCKAFKRNREKDHYCEEPPCTNCINIFKGATFEPCHIEADEDPNWPYGNCAETESLSKLLNADPALCEQVQVLKNNMTADLDLERNTVWSNATRKLVDLLTGTDYLRNGNDILFFVP</sequence>
<organism evidence="1 2">
    <name type="scientific">Huso huso</name>
    <name type="common">Beluga</name>
    <name type="synonym">Acipenser huso</name>
    <dbReference type="NCBI Taxonomy" id="61971"/>
    <lineage>
        <taxon>Eukaryota</taxon>
        <taxon>Metazoa</taxon>
        <taxon>Chordata</taxon>
        <taxon>Craniata</taxon>
        <taxon>Vertebrata</taxon>
        <taxon>Euteleostomi</taxon>
        <taxon>Actinopterygii</taxon>
        <taxon>Chondrostei</taxon>
        <taxon>Acipenseriformes</taxon>
        <taxon>Acipenseridae</taxon>
        <taxon>Huso</taxon>
    </lineage>
</organism>
<evidence type="ECO:0000313" key="1">
    <source>
        <dbReference type="EMBL" id="KAK6471284.1"/>
    </source>
</evidence>
<dbReference type="EMBL" id="JAHFZB010000032">
    <property type="protein sequence ID" value="KAK6471284.1"/>
    <property type="molecule type" value="Genomic_DNA"/>
</dbReference>
<protein>
    <submittedName>
        <fullName evidence="1">Uncharacterized protein</fullName>
    </submittedName>
</protein>
<name>A0ABR0YFX1_HUSHU</name>
<dbReference type="Proteomes" id="UP001369086">
    <property type="component" value="Unassembled WGS sequence"/>
</dbReference>
<comment type="caution">
    <text evidence="1">The sequence shown here is derived from an EMBL/GenBank/DDBJ whole genome shotgun (WGS) entry which is preliminary data.</text>
</comment>
<reference evidence="1 2" key="1">
    <citation type="submission" date="2021-05" db="EMBL/GenBank/DDBJ databases">
        <authorList>
            <person name="Zahm M."/>
            <person name="Klopp C."/>
            <person name="Cabau C."/>
            <person name="Kuhl H."/>
            <person name="Suciu R."/>
            <person name="Ciorpac M."/>
            <person name="Holostenco D."/>
            <person name="Gessner J."/>
            <person name="Wuertz S."/>
            <person name="Hohne C."/>
            <person name="Stock M."/>
            <person name="Gislard M."/>
            <person name="Lluch J."/>
            <person name="Milhes M."/>
            <person name="Lampietro C."/>
            <person name="Lopez Roques C."/>
            <person name="Donnadieu C."/>
            <person name="Du K."/>
            <person name="Schartl M."/>
            <person name="Guiguen Y."/>
        </authorList>
    </citation>
    <scope>NUCLEOTIDE SEQUENCE [LARGE SCALE GENOMIC DNA]</scope>
    <source>
        <strain evidence="1">Hh-F2</strain>
        <tissue evidence="1">Blood</tissue>
    </source>
</reference>
<keyword evidence="2" id="KW-1185">Reference proteome</keyword>
<accession>A0ABR0YFX1</accession>
<proteinExistence type="predicted"/>